<dbReference type="Pfam" id="PF00125">
    <property type="entry name" value="Histone"/>
    <property type="match status" value="1"/>
</dbReference>
<dbReference type="Proteomes" id="UP000285301">
    <property type="component" value="Unassembled WGS sequence"/>
</dbReference>
<reference evidence="10 11" key="1">
    <citation type="journal article" date="2018" name="Gigascience">
        <title>Genomes of trombidid mites reveal novel predicted allergens and laterally-transferred genes associated with secondary metabolism.</title>
        <authorList>
            <person name="Dong X."/>
            <person name="Chaisiri K."/>
            <person name="Xia D."/>
            <person name="Armstrong S.D."/>
            <person name="Fang Y."/>
            <person name="Donnelly M.J."/>
            <person name="Kadowaki T."/>
            <person name="McGarry J.W."/>
            <person name="Darby A.C."/>
            <person name="Makepeace B.L."/>
        </authorList>
    </citation>
    <scope>NUCLEOTIDE SEQUENCE [LARGE SCALE GENOMIC DNA]</scope>
    <source>
        <strain evidence="10">UoL-WK</strain>
    </source>
</reference>
<dbReference type="InterPro" id="IPR000164">
    <property type="entry name" value="Histone_H3/CENP-A"/>
</dbReference>
<dbReference type="GO" id="GO:0046982">
    <property type="term" value="F:protein heterodimerization activity"/>
    <property type="evidence" value="ECO:0007669"/>
    <property type="project" value="InterPro"/>
</dbReference>
<evidence type="ECO:0000259" key="9">
    <source>
        <dbReference type="Pfam" id="PF00125"/>
    </source>
</evidence>
<evidence type="ECO:0000256" key="6">
    <source>
        <dbReference type="ARBA" id="ARBA00023242"/>
    </source>
</evidence>
<dbReference type="CDD" id="cd22911">
    <property type="entry name" value="HFD_H3"/>
    <property type="match status" value="1"/>
</dbReference>
<feature type="region of interest" description="Disordered" evidence="8">
    <location>
        <begin position="1"/>
        <end position="114"/>
    </location>
</feature>
<keyword evidence="5" id="KW-0238">DNA-binding</keyword>
<proteinExistence type="inferred from homology"/>
<dbReference type="GO" id="GO:0005634">
    <property type="term" value="C:nucleus"/>
    <property type="evidence" value="ECO:0007669"/>
    <property type="project" value="UniProtKB-SubCell"/>
</dbReference>
<dbReference type="GO" id="GO:0000786">
    <property type="term" value="C:nucleosome"/>
    <property type="evidence" value="ECO:0007669"/>
    <property type="project" value="UniProtKB-KW"/>
</dbReference>
<dbReference type="FunFam" id="1.10.20.10:FF:000085">
    <property type="entry name" value="Histone H3.2"/>
    <property type="match status" value="1"/>
</dbReference>
<gene>
    <name evidence="10" type="ORF">B4U79_12590</name>
</gene>
<dbReference type="PRINTS" id="PR00622">
    <property type="entry name" value="HISTONEH3"/>
</dbReference>
<dbReference type="GO" id="GO:0003677">
    <property type="term" value="F:DNA binding"/>
    <property type="evidence" value="ECO:0007669"/>
    <property type="project" value="UniProtKB-KW"/>
</dbReference>
<dbReference type="SUPFAM" id="SSF47113">
    <property type="entry name" value="Histone-fold"/>
    <property type="match status" value="1"/>
</dbReference>
<evidence type="ECO:0000313" key="11">
    <source>
        <dbReference type="Proteomes" id="UP000285301"/>
    </source>
</evidence>
<dbReference type="GO" id="GO:0030527">
    <property type="term" value="F:structural constituent of chromatin"/>
    <property type="evidence" value="ECO:0007669"/>
    <property type="project" value="InterPro"/>
</dbReference>
<evidence type="ECO:0000256" key="3">
    <source>
        <dbReference type="ARBA" id="ARBA00010343"/>
    </source>
</evidence>
<keyword evidence="7" id="KW-0544">Nucleosome core</keyword>
<evidence type="ECO:0000256" key="1">
    <source>
        <dbReference type="ARBA" id="ARBA00004123"/>
    </source>
</evidence>
<evidence type="ECO:0000256" key="5">
    <source>
        <dbReference type="ARBA" id="ARBA00023125"/>
    </source>
</evidence>
<feature type="compositionally biased region" description="Low complexity" evidence="8">
    <location>
        <begin position="30"/>
        <end position="54"/>
    </location>
</feature>
<feature type="compositionally biased region" description="Basic residues" evidence="8">
    <location>
        <begin position="82"/>
        <end position="92"/>
    </location>
</feature>
<sequence>MARKKQVAKKCTIPTHLTRVLKAKRDEKSTSSQSTTASSQSSSQSTVANSLLSSGGTDVSSVKLPTSCELPRERGSNAAASNRKKVKRKQTKPRADIRQPTNTSRHTSKAQELTKLKRKRYRPGVVALREIKHYQNCSRLLVPKLPFQRLVREIMVNHSNVKHMATNAVMALQEAVEAYLVGFFEDTQLCAIHAKRVTIMPKDMQLAARLRGEKYR</sequence>
<evidence type="ECO:0000256" key="2">
    <source>
        <dbReference type="ARBA" id="ARBA00004286"/>
    </source>
</evidence>
<dbReference type="EMBL" id="NCKU01006948">
    <property type="protein sequence ID" value="RWS03021.1"/>
    <property type="molecule type" value="Genomic_DNA"/>
</dbReference>
<protein>
    <recommendedName>
        <fullName evidence="9">Core Histone H2A/H2B/H3 domain-containing protein</fullName>
    </recommendedName>
</protein>
<evidence type="ECO:0000256" key="8">
    <source>
        <dbReference type="SAM" id="MobiDB-lite"/>
    </source>
</evidence>
<evidence type="ECO:0000256" key="4">
    <source>
        <dbReference type="ARBA" id="ARBA00022454"/>
    </source>
</evidence>
<feature type="compositionally biased region" description="Polar residues" evidence="8">
    <location>
        <begin position="55"/>
        <end position="64"/>
    </location>
</feature>
<evidence type="ECO:0000313" key="10">
    <source>
        <dbReference type="EMBL" id="RWS03021.1"/>
    </source>
</evidence>
<dbReference type="Gene3D" id="1.10.20.10">
    <property type="entry name" value="Histone, subunit A"/>
    <property type="match status" value="1"/>
</dbReference>
<dbReference type="OrthoDB" id="420022at2759"/>
<keyword evidence="6" id="KW-0539">Nucleus</keyword>
<dbReference type="PANTHER" id="PTHR11426">
    <property type="entry name" value="HISTONE H3"/>
    <property type="match status" value="1"/>
</dbReference>
<dbReference type="AlphaFoldDB" id="A0A3S3NNK0"/>
<dbReference type="InterPro" id="IPR007125">
    <property type="entry name" value="H2A/H2B/H3"/>
</dbReference>
<organism evidence="10 11">
    <name type="scientific">Dinothrombium tinctorium</name>
    <dbReference type="NCBI Taxonomy" id="1965070"/>
    <lineage>
        <taxon>Eukaryota</taxon>
        <taxon>Metazoa</taxon>
        <taxon>Ecdysozoa</taxon>
        <taxon>Arthropoda</taxon>
        <taxon>Chelicerata</taxon>
        <taxon>Arachnida</taxon>
        <taxon>Acari</taxon>
        <taxon>Acariformes</taxon>
        <taxon>Trombidiformes</taxon>
        <taxon>Prostigmata</taxon>
        <taxon>Anystina</taxon>
        <taxon>Parasitengona</taxon>
        <taxon>Trombidioidea</taxon>
        <taxon>Trombidiidae</taxon>
        <taxon>Dinothrombium</taxon>
    </lineage>
</organism>
<dbReference type="STRING" id="1965070.A0A3S3NNK0"/>
<dbReference type="InterPro" id="IPR009072">
    <property type="entry name" value="Histone-fold"/>
</dbReference>
<comment type="similarity">
    <text evidence="3">Belongs to the histone H3 family.</text>
</comment>
<comment type="caution">
    <text evidence="10">The sequence shown here is derived from an EMBL/GenBank/DDBJ whole genome shotgun (WGS) entry which is preliminary data.</text>
</comment>
<accession>A0A3S3NNK0</accession>
<keyword evidence="11" id="KW-1185">Reference proteome</keyword>
<evidence type="ECO:0000256" key="7">
    <source>
        <dbReference type="ARBA" id="ARBA00023269"/>
    </source>
</evidence>
<comment type="subcellular location">
    <subcellularLocation>
        <location evidence="2">Chromosome</location>
    </subcellularLocation>
    <subcellularLocation>
        <location evidence="1">Nucleus</location>
    </subcellularLocation>
</comment>
<feature type="domain" description="Core Histone H2A/H2B/H3" evidence="9">
    <location>
        <begin position="123"/>
        <end position="210"/>
    </location>
</feature>
<dbReference type="SMART" id="SM00428">
    <property type="entry name" value="H3"/>
    <property type="match status" value="1"/>
</dbReference>
<keyword evidence="4" id="KW-0158">Chromosome</keyword>
<name>A0A3S3NNK0_9ACAR</name>
<dbReference type="PROSITE" id="PS00959">
    <property type="entry name" value="HISTONE_H3_2"/>
    <property type="match status" value="1"/>
</dbReference>